<protein>
    <submittedName>
        <fullName evidence="1">Uncharacterized protein</fullName>
    </submittedName>
</protein>
<proteinExistence type="predicted"/>
<sequence>MEPVGNLQDDSFPTSYGLLRFRSAPSSLHLSNTADAPHATKDDIESGGFGQGFLNYGGGHDRDDISEPESRSLQIFTHNPQSTPSVMTTTMTTTTEVGYRDLSHHSLGLPPQYPRYSRSSSFSGIEGGNSGLLSSGGMNNNRIKAFAPGLTRQSSSPPGLFSDITASNGYTILNGPGNYQVDRDMDRESSPPASMLKNQNSFPSGPPSLGMLPWISELRREDLRAHSPNDTKSGLAKLDDRLEGHGFLFDPWNEPASRFSQNFMSLKKDMGNGLKESLESQNGEVGGRHVSSLLSPYLSSSKSSSGMVALHFRDSVPCKIRAKRGCATHPRSIAERVRRTRISERMRKLQELVPNMDKQTNTADMLDLAVEYIKNLQKQYKILSEYRANCKCMTTW</sequence>
<evidence type="ECO:0000313" key="2">
    <source>
        <dbReference type="Proteomes" id="UP001057402"/>
    </source>
</evidence>
<organism evidence="1 2">
    <name type="scientific">Melastoma candidum</name>
    <dbReference type="NCBI Taxonomy" id="119954"/>
    <lineage>
        <taxon>Eukaryota</taxon>
        <taxon>Viridiplantae</taxon>
        <taxon>Streptophyta</taxon>
        <taxon>Embryophyta</taxon>
        <taxon>Tracheophyta</taxon>
        <taxon>Spermatophyta</taxon>
        <taxon>Magnoliopsida</taxon>
        <taxon>eudicotyledons</taxon>
        <taxon>Gunneridae</taxon>
        <taxon>Pentapetalae</taxon>
        <taxon>rosids</taxon>
        <taxon>malvids</taxon>
        <taxon>Myrtales</taxon>
        <taxon>Melastomataceae</taxon>
        <taxon>Melastomatoideae</taxon>
        <taxon>Melastomateae</taxon>
        <taxon>Melastoma</taxon>
    </lineage>
</organism>
<gene>
    <name evidence="1" type="ORF">MLD38_008055</name>
</gene>
<dbReference type="Proteomes" id="UP001057402">
    <property type="component" value="Chromosome 3"/>
</dbReference>
<name>A0ACB9RT28_9MYRT</name>
<keyword evidence="2" id="KW-1185">Reference proteome</keyword>
<evidence type="ECO:0000313" key="1">
    <source>
        <dbReference type="EMBL" id="KAI4382045.1"/>
    </source>
</evidence>
<comment type="caution">
    <text evidence="1">The sequence shown here is derived from an EMBL/GenBank/DDBJ whole genome shotgun (WGS) entry which is preliminary data.</text>
</comment>
<accession>A0ACB9RT28</accession>
<reference evidence="2" key="1">
    <citation type="journal article" date="2023" name="Front. Plant Sci.">
        <title>Chromosomal-level genome assembly of Melastoma candidum provides insights into trichome evolution.</title>
        <authorList>
            <person name="Zhong Y."/>
            <person name="Wu W."/>
            <person name="Sun C."/>
            <person name="Zou P."/>
            <person name="Liu Y."/>
            <person name="Dai S."/>
            <person name="Zhou R."/>
        </authorList>
    </citation>
    <scope>NUCLEOTIDE SEQUENCE [LARGE SCALE GENOMIC DNA]</scope>
</reference>
<dbReference type="EMBL" id="CM042882">
    <property type="protein sequence ID" value="KAI4382045.1"/>
    <property type="molecule type" value="Genomic_DNA"/>
</dbReference>